<proteinExistence type="predicted"/>
<evidence type="ECO:0000313" key="1">
    <source>
        <dbReference type="EMBL" id="CAD9684280.1"/>
    </source>
</evidence>
<name>A0A7S2WF12_9STRA</name>
<gene>
    <name evidence="1" type="ORF">QSP1433_LOCUS8376</name>
</gene>
<sequence length="106" mass="12133">MEFQCAEQEMKLAKETCNSMRDFQEWEPAPVAPLTDLTFVTEYEKNHAEPPIDAPHSHFLGGMIEIVQTYEESRCSSSEPSSPRNVYEYVLKSPKPASRVPTKRII</sequence>
<dbReference type="AlphaFoldDB" id="A0A7S2WF12"/>
<reference evidence="1" key="1">
    <citation type="submission" date="2021-01" db="EMBL/GenBank/DDBJ databases">
        <authorList>
            <person name="Corre E."/>
            <person name="Pelletier E."/>
            <person name="Niang G."/>
            <person name="Scheremetjew M."/>
            <person name="Finn R."/>
            <person name="Kale V."/>
            <person name="Holt S."/>
            <person name="Cochrane G."/>
            <person name="Meng A."/>
            <person name="Brown T."/>
            <person name="Cohen L."/>
        </authorList>
    </citation>
    <scope>NUCLEOTIDE SEQUENCE</scope>
    <source>
        <strain evidence="1">NY070348D</strain>
    </source>
</reference>
<protein>
    <submittedName>
        <fullName evidence="1">Uncharacterized protein</fullName>
    </submittedName>
</protein>
<organism evidence="1">
    <name type="scientific">Mucochytrium quahogii</name>
    <dbReference type="NCBI Taxonomy" id="96639"/>
    <lineage>
        <taxon>Eukaryota</taxon>
        <taxon>Sar</taxon>
        <taxon>Stramenopiles</taxon>
        <taxon>Bigyra</taxon>
        <taxon>Labyrinthulomycetes</taxon>
        <taxon>Thraustochytrida</taxon>
        <taxon>Thraustochytriidae</taxon>
        <taxon>Mucochytrium</taxon>
    </lineage>
</organism>
<accession>A0A7S2WF12</accession>
<dbReference type="EMBL" id="HBHK01013316">
    <property type="protein sequence ID" value="CAD9684280.1"/>
    <property type="molecule type" value="Transcribed_RNA"/>
</dbReference>